<dbReference type="GO" id="GO:0005737">
    <property type="term" value="C:cytoplasm"/>
    <property type="evidence" value="ECO:0007669"/>
    <property type="project" value="UniProtKB-SubCell"/>
</dbReference>
<dbReference type="Gene3D" id="1.20.5.170">
    <property type="match status" value="1"/>
</dbReference>
<evidence type="ECO:0000256" key="4">
    <source>
        <dbReference type="ARBA" id="ARBA00022490"/>
    </source>
</evidence>
<dbReference type="Proteomes" id="UP000694404">
    <property type="component" value="Unplaced"/>
</dbReference>
<keyword evidence="18" id="KW-1185">Reference proteome</keyword>
<dbReference type="PANTHER" id="PTHR45616">
    <property type="entry name" value="GATA-TYPE DOMAIN-CONTAINING PROTEIN"/>
    <property type="match status" value="1"/>
</dbReference>
<evidence type="ECO:0000256" key="13">
    <source>
        <dbReference type="ARBA" id="ARBA00061646"/>
    </source>
</evidence>
<dbReference type="Pfam" id="PF00038">
    <property type="entry name" value="Filament"/>
    <property type="match status" value="1"/>
</dbReference>
<dbReference type="AlphaFoldDB" id="A0A8C0IMJ1"/>
<comment type="similarity">
    <text evidence="13 14">Belongs to the intermediate filament family.</text>
</comment>
<dbReference type="PROSITE" id="PS51842">
    <property type="entry name" value="IF_ROD_2"/>
    <property type="match status" value="1"/>
</dbReference>
<evidence type="ECO:0000313" key="17">
    <source>
        <dbReference type="Ensembl" id="ENSCABP00000007133.1"/>
    </source>
</evidence>
<evidence type="ECO:0000256" key="14">
    <source>
        <dbReference type="RuleBase" id="RU000685"/>
    </source>
</evidence>
<evidence type="ECO:0000256" key="6">
    <source>
        <dbReference type="ARBA" id="ARBA00022754"/>
    </source>
</evidence>
<evidence type="ECO:0000256" key="11">
    <source>
        <dbReference type="ARBA" id="ARBA00042886"/>
    </source>
</evidence>
<keyword evidence="5" id="KW-0416">Keratin</keyword>
<dbReference type="FunFam" id="1.20.5.170:FF:000004">
    <property type="entry name" value="Keratin, type II cytoskeletal 5"/>
    <property type="match status" value="1"/>
</dbReference>
<feature type="coiled-coil region" evidence="15">
    <location>
        <begin position="265"/>
        <end position="378"/>
    </location>
</feature>
<dbReference type="Gene3D" id="1.20.5.1160">
    <property type="entry name" value="Vasodilator-stimulated phosphoprotein"/>
    <property type="match status" value="1"/>
</dbReference>
<evidence type="ECO:0000256" key="15">
    <source>
        <dbReference type="SAM" id="Coils"/>
    </source>
</evidence>
<dbReference type="PRINTS" id="PR01276">
    <property type="entry name" value="TYPE2KERATIN"/>
</dbReference>
<organism evidence="17 18">
    <name type="scientific">Chelonoidis abingdonii</name>
    <name type="common">Abingdon island giant tortoise</name>
    <name type="synonym">Testudo abingdonii</name>
    <dbReference type="NCBI Taxonomy" id="106734"/>
    <lineage>
        <taxon>Eukaryota</taxon>
        <taxon>Metazoa</taxon>
        <taxon>Chordata</taxon>
        <taxon>Craniata</taxon>
        <taxon>Vertebrata</taxon>
        <taxon>Euteleostomi</taxon>
        <taxon>Archelosauria</taxon>
        <taxon>Testudinata</taxon>
        <taxon>Testudines</taxon>
        <taxon>Cryptodira</taxon>
        <taxon>Durocryptodira</taxon>
        <taxon>Testudinoidea</taxon>
        <taxon>Testudinidae</taxon>
        <taxon>Chelonoidis</taxon>
    </lineage>
</organism>
<evidence type="ECO:0000256" key="5">
    <source>
        <dbReference type="ARBA" id="ARBA00022744"/>
    </source>
</evidence>
<protein>
    <recommendedName>
        <fullName evidence="10">Keratin, type II cytoskeletal 8</fullName>
    </recommendedName>
    <alternativeName>
        <fullName evidence="12">Cytokeratin-8</fullName>
    </alternativeName>
    <alternativeName>
        <fullName evidence="11">Keratin-8</fullName>
    </alternativeName>
</protein>
<evidence type="ECO:0000256" key="1">
    <source>
        <dbReference type="ARBA" id="ARBA00004109"/>
    </source>
</evidence>
<dbReference type="SUPFAM" id="SSF64593">
    <property type="entry name" value="Intermediate filament protein, coiled coil region"/>
    <property type="match status" value="3"/>
</dbReference>
<evidence type="ECO:0000256" key="12">
    <source>
        <dbReference type="ARBA" id="ARBA00042964"/>
    </source>
</evidence>
<dbReference type="Ensembl" id="ENSCABT00000007791.1">
    <property type="protein sequence ID" value="ENSCABP00000007133.1"/>
    <property type="gene ID" value="ENSCABG00000005392.1"/>
</dbReference>
<feature type="coiled-coil region" evidence="15">
    <location>
        <begin position="147"/>
        <end position="223"/>
    </location>
</feature>
<dbReference type="PROSITE" id="PS00226">
    <property type="entry name" value="IF_ROD_1"/>
    <property type="match status" value="1"/>
</dbReference>
<keyword evidence="8" id="KW-0539">Nucleus</keyword>
<dbReference type="InterPro" id="IPR003054">
    <property type="entry name" value="Keratin_II"/>
</dbReference>
<evidence type="ECO:0000256" key="10">
    <source>
        <dbReference type="ARBA" id="ARBA00039429"/>
    </source>
</evidence>
<dbReference type="Gene3D" id="1.20.5.500">
    <property type="entry name" value="Single helix bin"/>
    <property type="match status" value="1"/>
</dbReference>
<keyword evidence="4" id="KW-0963">Cytoplasm</keyword>
<reference evidence="17" key="2">
    <citation type="submission" date="2025-09" db="UniProtKB">
        <authorList>
            <consortium name="Ensembl"/>
        </authorList>
    </citation>
    <scope>IDENTIFICATION</scope>
</reference>
<dbReference type="GeneTree" id="ENSGT00940000162738"/>
<dbReference type="FunFam" id="1.20.5.1160:FF:000001">
    <property type="entry name" value="Keratin type II"/>
    <property type="match status" value="1"/>
</dbReference>
<reference evidence="17" key="1">
    <citation type="submission" date="2025-08" db="UniProtKB">
        <authorList>
            <consortium name="Ensembl"/>
        </authorList>
    </citation>
    <scope>IDENTIFICATION</scope>
</reference>
<dbReference type="GO" id="GO:0016363">
    <property type="term" value="C:nuclear matrix"/>
    <property type="evidence" value="ECO:0007669"/>
    <property type="project" value="UniProtKB-SubCell"/>
</dbReference>
<comment type="function">
    <text evidence="9">Together with KRT19, helps to link the contractile apparatus to dystrophin at the costameres of striated muscle.</text>
</comment>
<evidence type="ECO:0000313" key="18">
    <source>
        <dbReference type="Proteomes" id="UP000694404"/>
    </source>
</evidence>
<feature type="domain" description="IF rod" evidence="16">
    <location>
        <begin position="94"/>
        <end position="407"/>
    </location>
</feature>
<dbReference type="OMA" id="CWPCACG"/>
<accession>A0A8C0IMJ1</accession>
<dbReference type="SMART" id="SM01391">
    <property type="entry name" value="Filament"/>
    <property type="match status" value="1"/>
</dbReference>
<evidence type="ECO:0000256" key="2">
    <source>
        <dbReference type="ARBA" id="ARBA00004496"/>
    </source>
</evidence>
<dbReference type="FunFam" id="1.20.5.500:FF:000001">
    <property type="entry name" value="Type II keratin 23"/>
    <property type="match status" value="1"/>
</dbReference>
<evidence type="ECO:0000259" key="16">
    <source>
        <dbReference type="PROSITE" id="PS51842"/>
    </source>
</evidence>
<dbReference type="GO" id="GO:0045095">
    <property type="term" value="C:keratin filament"/>
    <property type="evidence" value="ECO:0007669"/>
    <property type="project" value="InterPro"/>
</dbReference>
<evidence type="ECO:0000256" key="9">
    <source>
        <dbReference type="ARBA" id="ARBA00037766"/>
    </source>
</evidence>
<proteinExistence type="inferred from homology"/>
<evidence type="ECO:0000256" key="8">
    <source>
        <dbReference type="ARBA" id="ARBA00023242"/>
    </source>
</evidence>
<keyword evidence="7 15" id="KW-0175">Coiled coil</keyword>
<dbReference type="PANTHER" id="PTHR45616:SF26">
    <property type="entry name" value="KERATIN, TYPE II CYTOSKELETAL 8"/>
    <property type="match status" value="1"/>
</dbReference>
<name>A0A8C0IMJ1_CHEAB</name>
<evidence type="ECO:0000256" key="7">
    <source>
        <dbReference type="ARBA" id="ARBA00023054"/>
    </source>
</evidence>
<comment type="subcellular location">
    <subcellularLocation>
        <location evidence="2">Cytoplasm</location>
    </subcellularLocation>
    <subcellularLocation>
        <location evidence="1">Nucleus matrix</location>
    </subcellularLocation>
    <subcellularLocation>
        <location evidence="3">Nucleus</location>
        <location evidence="3">Nucleoplasm</location>
    </subcellularLocation>
</comment>
<keyword evidence="6 14" id="KW-0403">Intermediate filament</keyword>
<evidence type="ECO:0000256" key="3">
    <source>
        <dbReference type="ARBA" id="ARBA00004642"/>
    </source>
</evidence>
<dbReference type="InterPro" id="IPR039008">
    <property type="entry name" value="IF_rod_dom"/>
</dbReference>
<sequence length="477" mass="53560">MSVISISKKYRSSSHNFSRQSYAFTGHPRMSPVTYAISSAGGSKFRGARSPLGLGMSGGASIEGSLVAVNFNWSLMSPIETGLDPEIQRMKAQEKEQIKTLNNKFAHFIDKVRKLEQQNQVLKTKWSILQGQKTGPSNMENMFKVHINSLKKQLQDLGQQRVRLESEQGNMQDLLEEFKRKYEEEINARSGRENEFVLLKKDMDEAYTKKQELEVKWQDLTDEIHFLMELYAKELRELQADVEMSNTPVVISVDSSPELDVDSIIAEARVQYEEMAENSREEAENKYRITYEEIQEKAGRHGEELRAAKAELNELSWMIQRIRTEIAVLKEQNAKLEADIVQAEEQGKIAVVDATEKLQKLELALQKAKQDMVVQLQEYQALMNLKLVLDIEIATYRKLLEGEESRWALGRDGVSAEHTPLSTITSSAIGVGTMGAWGAAAPPGFARGSGCWPCACGPGCCSVSRSLAAIQGPGHRR</sequence>
<dbReference type="InterPro" id="IPR018039">
    <property type="entry name" value="IF_conserved"/>
</dbReference>
<dbReference type="GO" id="GO:0005654">
    <property type="term" value="C:nucleoplasm"/>
    <property type="evidence" value="ECO:0007669"/>
    <property type="project" value="UniProtKB-SubCell"/>
</dbReference>